<evidence type="ECO:0000313" key="2">
    <source>
        <dbReference type="EMBL" id="OBU69792.1"/>
    </source>
</evidence>
<sequence length="446" mass="46809">MISHSKQRHTRAVLIPALCMLLSLPAWAGPLSADDARQRLRDAADGDLAALAEDSTALPAPWPLLAQARLAATQLRERQAISLAEAFIAQRGETTCDAVLAQRVIADAAFASADYARAARAAQAALEPAAQCGVDRDAVEGNQILATLAAALASAPSQRVQQFTPASAAFMRDKVGLPRTSVLINGHVQESVLDTGANLSVVSASAAQRLGLEIRGAATVGSSSRRAVATRVAVADRLQLAGLDLRNVVFLVLDDAQLDMPVPGGYRIDAIIGFPVLRAMGRIRFGRDGTLLPQPGAGTADLPRNLALAGSDLYVAARIDGIAVPLHLDSGASRSNLSAHFARAHPQVVKDLPVTRQRMAGAGGSSERAVAQWPQAAVQIAAQRAVLPTLAVTLQDPADVSVRNQGVLGWDVLAAFPSWTLDFDHMRLELEGFPTPEAAKPVTSPL</sequence>
<dbReference type="CDD" id="cd05483">
    <property type="entry name" value="retropepsin_like_bacteria"/>
    <property type="match status" value="1"/>
</dbReference>
<evidence type="ECO:0008006" key="4">
    <source>
        <dbReference type="Google" id="ProtNLM"/>
    </source>
</evidence>
<keyword evidence="1" id="KW-0732">Signal</keyword>
<dbReference type="RefSeq" id="WP_065198050.1">
    <property type="nucleotide sequence ID" value="NZ_LYVJ01000002.1"/>
</dbReference>
<feature type="signal peptide" evidence="1">
    <location>
        <begin position="1"/>
        <end position="28"/>
    </location>
</feature>
<feature type="chain" id="PRO_5008353903" description="Peptidase A2 domain-containing protein" evidence="1">
    <location>
        <begin position="29"/>
        <end position="446"/>
    </location>
</feature>
<comment type="caution">
    <text evidence="2">The sequence shown here is derived from an EMBL/GenBank/DDBJ whole genome shotgun (WGS) entry which is preliminary data.</text>
</comment>
<dbReference type="InterPro" id="IPR021109">
    <property type="entry name" value="Peptidase_aspartic_dom_sf"/>
</dbReference>
<dbReference type="SUPFAM" id="SSF50630">
    <property type="entry name" value="Acid proteases"/>
    <property type="match status" value="2"/>
</dbReference>
<dbReference type="InterPro" id="IPR034122">
    <property type="entry name" value="Retropepsin-like_bacterial"/>
</dbReference>
<evidence type="ECO:0000256" key="1">
    <source>
        <dbReference type="SAM" id="SignalP"/>
    </source>
</evidence>
<dbReference type="EMBL" id="LYVJ01000002">
    <property type="protein sequence ID" value="OBU69792.1"/>
    <property type="molecule type" value="Genomic_DNA"/>
</dbReference>
<gene>
    <name evidence="2" type="ORF">A9K58_03740</name>
</gene>
<dbReference type="OrthoDB" id="7538892at2"/>
<dbReference type="AlphaFoldDB" id="A0A1A6Y1T5"/>
<organism evidence="2 3">
    <name type="scientific">Stenotrophomonas maltophilia</name>
    <name type="common">Pseudomonas maltophilia</name>
    <name type="synonym">Xanthomonas maltophilia</name>
    <dbReference type="NCBI Taxonomy" id="40324"/>
    <lineage>
        <taxon>Bacteria</taxon>
        <taxon>Pseudomonadati</taxon>
        <taxon>Pseudomonadota</taxon>
        <taxon>Gammaproteobacteria</taxon>
        <taxon>Lysobacterales</taxon>
        <taxon>Lysobacteraceae</taxon>
        <taxon>Stenotrophomonas</taxon>
        <taxon>Stenotrophomonas maltophilia group</taxon>
    </lineage>
</organism>
<dbReference type="Gene3D" id="2.40.70.10">
    <property type="entry name" value="Acid Proteases"/>
    <property type="match status" value="2"/>
</dbReference>
<dbReference type="Proteomes" id="UP000092256">
    <property type="component" value="Unassembled WGS sequence"/>
</dbReference>
<dbReference type="Pfam" id="PF13650">
    <property type="entry name" value="Asp_protease_2"/>
    <property type="match status" value="1"/>
</dbReference>
<name>A0A1A6Y1T5_STEMA</name>
<evidence type="ECO:0000313" key="3">
    <source>
        <dbReference type="Proteomes" id="UP000092256"/>
    </source>
</evidence>
<proteinExistence type="predicted"/>
<accession>A0A1A6Y1T5</accession>
<protein>
    <recommendedName>
        <fullName evidence="4">Peptidase A2 domain-containing protein</fullName>
    </recommendedName>
</protein>
<reference evidence="2 3" key="1">
    <citation type="submission" date="2016-05" db="EMBL/GenBank/DDBJ databases">
        <title>Draft Genome Sequences of Stenotrophomonas maltophilia Strains Sm32COP, Sm41DVV, Sm46PAILV, SmF3, SmF22, SmSOFb1 and SmCVFa1, Isolated from Different Manures, in France.</title>
        <authorList>
            <person name="Nazaret S."/>
            <person name="Bodilis J."/>
        </authorList>
    </citation>
    <scope>NUCLEOTIDE SEQUENCE [LARGE SCALE GENOMIC DNA]</scope>
    <source>
        <strain evidence="2 3">Sm46PAILV</strain>
    </source>
</reference>